<name>A0A098B893_DESHA</name>
<protein>
    <submittedName>
        <fullName evidence="1">Uncharacterized protein</fullName>
    </submittedName>
</protein>
<dbReference type="OrthoDB" id="9872050at2"/>
<reference evidence="1" key="1">
    <citation type="submission" date="2014-07" db="EMBL/GenBank/DDBJ databases">
        <authorList>
            <person name="Hornung V.Bastian."/>
        </authorList>
    </citation>
    <scope>NUCLEOTIDE SEQUENCE</scope>
    <source>
        <strain evidence="1">PCE-S</strain>
    </source>
</reference>
<reference evidence="2 3" key="2">
    <citation type="submission" date="2015-12" db="EMBL/GenBank/DDBJ databases">
        <title>Draft Genome Sequence of Desulfitobacterium hafniense Strain DH, a Sulfate-reducing Bacterium Isolated from Paddy Soils.</title>
        <authorList>
            <person name="Bao P."/>
            <person name="Zhang X."/>
            <person name="Li G."/>
        </authorList>
    </citation>
    <scope>NUCLEOTIDE SEQUENCE [LARGE SCALE GENOMIC DNA]</scope>
    <source>
        <strain evidence="2 3">DH</strain>
    </source>
</reference>
<evidence type="ECO:0000313" key="1">
    <source>
        <dbReference type="EMBL" id="CDX04580.1"/>
    </source>
</evidence>
<dbReference type="EMBL" id="LK996017">
    <property type="protein sequence ID" value="CDX04580.1"/>
    <property type="molecule type" value="Genomic_DNA"/>
</dbReference>
<dbReference type="PATRIC" id="fig|49338.4.peg.5046"/>
<evidence type="ECO:0000313" key="3">
    <source>
        <dbReference type="Proteomes" id="UP000054623"/>
    </source>
</evidence>
<dbReference type="AlphaFoldDB" id="A0A098B893"/>
<accession>A0A098B893</accession>
<dbReference type="RefSeq" id="WP_005807761.1">
    <property type="nucleotide sequence ID" value="NZ_CABKQQ010000002.1"/>
</dbReference>
<proteinExistence type="predicted"/>
<gene>
    <name evidence="2" type="ORF">AT727_17445</name>
    <name evidence="1" type="ORF">DPCES_4694</name>
</gene>
<dbReference type="Proteomes" id="UP000054623">
    <property type="component" value="Unassembled WGS sequence"/>
</dbReference>
<evidence type="ECO:0000313" key="2">
    <source>
        <dbReference type="EMBL" id="KTE92716.1"/>
    </source>
</evidence>
<organism evidence="1">
    <name type="scientific">Desulfitobacterium hafniense</name>
    <name type="common">Desulfitobacterium frappieri</name>
    <dbReference type="NCBI Taxonomy" id="49338"/>
    <lineage>
        <taxon>Bacteria</taxon>
        <taxon>Bacillati</taxon>
        <taxon>Bacillota</taxon>
        <taxon>Clostridia</taxon>
        <taxon>Eubacteriales</taxon>
        <taxon>Desulfitobacteriaceae</taxon>
        <taxon>Desulfitobacterium</taxon>
    </lineage>
</organism>
<sequence>MSKSLGDLKNNLVVKYTIGLMMKGQGTDMLRTELDCDVCGETCLAWEVHQIPYYPEGKLADNYEPGYTMMACEKCIEAKQIVPLDTDASVRFDASNLAIKEILETRKNQQQ</sequence>
<dbReference type="EMBL" id="LOCK01000011">
    <property type="protein sequence ID" value="KTE92716.1"/>
    <property type="molecule type" value="Genomic_DNA"/>
</dbReference>